<dbReference type="InterPro" id="IPR029063">
    <property type="entry name" value="SAM-dependent_MTases_sf"/>
</dbReference>
<evidence type="ECO:0000256" key="1">
    <source>
        <dbReference type="ARBA" id="ARBA00022603"/>
    </source>
</evidence>
<keyword evidence="2" id="KW-0808">Transferase</keyword>
<dbReference type="WBParaSite" id="MCU_001008-RB">
    <property type="protein sequence ID" value="MCU_001008-RB"/>
    <property type="gene ID" value="MCU_001008"/>
</dbReference>
<proteinExistence type="predicted"/>
<dbReference type="Pfam" id="PF05971">
    <property type="entry name" value="Methyltransf_10"/>
    <property type="match status" value="1"/>
</dbReference>
<feature type="region of interest" description="Disordered" evidence="3">
    <location>
        <begin position="293"/>
        <end position="313"/>
    </location>
</feature>
<evidence type="ECO:0000313" key="5">
    <source>
        <dbReference type="WBParaSite" id="MCU_001008-RB"/>
    </source>
</evidence>
<dbReference type="PANTHER" id="PTHR13393:SF0">
    <property type="entry name" value="RNA N6-ADENOSINE-METHYLTRANSFERASE METTL16"/>
    <property type="match status" value="1"/>
</dbReference>
<dbReference type="GO" id="GO:0070475">
    <property type="term" value="P:rRNA base methylation"/>
    <property type="evidence" value="ECO:0007669"/>
    <property type="project" value="TreeGrafter"/>
</dbReference>
<dbReference type="GO" id="GO:0008168">
    <property type="term" value="F:methyltransferase activity"/>
    <property type="evidence" value="ECO:0007669"/>
    <property type="project" value="UniProtKB-KW"/>
</dbReference>
<evidence type="ECO:0000256" key="3">
    <source>
        <dbReference type="SAM" id="MobiDB-lite"/>
    </source>
</evidence>
<name>A0A5K3EL62_MESCO</name>
<accession>A0A5K3EL62</accession>
<sequence length="345" mass="39273">MANPPFFEDVADAIGADSTRSLSRAPPKSASSAARQESQIDGGEVGFVKRLAEDSLIYQNNVGVFTTMLGKKRSVPIVRRILGDMKITQTSVYEMCQGRVMRWGIAWTFIPNFSFPVSEFRQKRKYHRPPLTYTLPPTVSCLRTYTRKCLFDWLLTELKDLKMHVLVQKNKQILGGYHIYAEAHEDTWTHARRKRRKALFLQQQHQQGQPLDAPTDTQLMGKKHPLPVCRETKEDVEVAAKRRRLEQTCEEGEAWLEELEHDLSGSTLTDHKPENQDPLILKANFYVESSLKGYGGGEEDEEETEIGENSMADNGDGNVDKLIISVEWLGGTDREVANRVLCYLK</sequence>
<dbReference type="InterPro" id="IPR010286">
    <property type="entry name" value="METTL16/RlmF"/>
</dbReference>
<organism evidence="5">
    <name type="scientific">Mesocestoides corti</name>
    <name type="common">Flatworm</name>
    <dbReference type="NCBI Taxonomy" id="53468"/>
    <lineage>
        <taxon>Eukaryota</taxon>
        <taxon>Metazoa</taxon>
        <taxon>Spiralia</taxon>
        <taxon>Lophotrochozoa</taxon>
        <taxon>Platyhelminthes</taxon>
        <taxon>Cestoda</taxon>
        <taxon>Eucestoda</taxon>
        <taxon>Cyclophyllidea</taxon>
        <taxon>Mesocestoididae</taxon>
        <taxon>Mesocestoides</taxon>
    </lineage>
</organism>
<evidence type="ECO:0000256" key="2">
    <source>
        <dbReference type="ARBA" id="ARBA00022679"/>
    </source>
</evidence>
<feature type="compositionally biased region" description="Low complexity" evidence="3">
    <location>
        <begin position="20"/>
        <end position="35"/>
    </location>
</feature>
<evidence type="ECO:0000313" key="4">
    <source>
        <dbReference type="WBParaSite" id="MCU_001008-RA"/>
    </source>
</evidence>
<dbReference type="Gene3D" id="3.40.50.150">
    <property type="entry name" value="Vaccinia Virus protein VP39"/>
    <property type="match status" value="1"/>
</dbReference>
<dbReference type="WBParaSite" id="MCU_001008-RA">
    <property type="protein sequence ID" value="MCU_001008-RA"/>
    <property type="gene ID" value="MCU_001008"/>
</dbReference>
<dbReference type="AlphaFoldDB" id="A0A5K3EL62"/>
<feature type="region of interest" description="Disordered" evidence="3">
    <location>
        <begin position="18"/>
        <end position="37"/>
    </location>
</feature>
<protein>
    <submittedName>
        <fullName evidence="4 5">Methyltransferase-like protein 16</fullName>
    </submittedName>
</protein>
<dbReference type="PANTHER" id="PTHR13393">
    <property type="entry name" value="SAM-DEPENDENT METHYLTRANSFERASE"/>
    <property type="match status" value="1"/>
</dbReference>
<reference evidence="4 5" key="1">
    <citation type="submission" date="2019-11" db="UniProtKB">
        <authorList>
            <consortium name="WormBaseParasite"/>
        </authorList>
    </citation>
    <scope>IDENTIFICATION</scope>
</reference>
<keyword evidence="1" id="KW-0489">Methyltransferase</keyword>
<feature type="compositionally biased region" description="Acidic residues" evidence="3">
    <location>
        <begin position="297"/>
        <end position="306"/>
    </location>
</feature>
<feature type="region of interest" description="Disordered" evidence="3">
    <location>
        <begin position="202"/>
        <end position="222"/>
    </location>
</feature>
<dbReference type="GO" id="GO:0005634">
    <property type="term" value="C:nucleus"/>
    <property type="evidence" value="ECO:0007669"/>
    <property type="project" value="TreeGrafter"/>
</dbReference>